<dbReference type="Gene3D" id="1.25.40.20">
    <property type="entry name" value="Ankyrin repeat-containing domain"/>
    <property type="match status" value="1"/>
</dbReference>
<evidence type="ECO:0000256" key="1">
    <source>
        <dbReference type="ARBA" id="ARBA00004123"/>
    </source>
</evidence>
<feature type="compositionally biased region" description="Low complexity" evidence="8">
    <location>
        <begin position="158"/>
        <end position="175"/>
    </location>
</feature>
<dbReference type="SMART" id="SM00248">
    <property type="entry name" value="ANK"/>
    <property type="match status" value="2"/>
</dbReference>
<dbReference type="SUPFAM" id="SSF81296">
    <property type="entry name" value="E set domains"/>
    <property type="match status" value="1"/>
</dbReference>
<dbReference type="AlphaFoldDB" id="A0ABD3RIT4"/>
<sequence length="716" mass="79476">MAEEISRYFPDQTLDIRQLLQEASHRWFRPPEICEILSNHTKYYVNPESPVKPPAGSLYLFDRKVLRFFRKDGYNWRKKKDGKTVKEAHEKLKVGGVDVLHCYYAHGEENENFQRRIYWMLDTQFDHIVLVHYREVNEGPKIGSHFLTAADPGSQLGSPKTSSESWSEQSSSPFQASFASNHNTVYCNDHGLPSKFGDRNSGVLGAASVIHPIQGSVADDTLLPMNDASGFDGLRKDNIVSGINDGSYIPATSSFWADVHGSSKALSDVQNQKLHFNQLIRADFLSRKLVDATLEVDKVLQNVSTGKDGLFIHTQGVVQVLDSPIVAPESSSLVAGLAVNEAGELKKLDSFGRWMDREIGGDCDESLMASDSTNYLNTLDTANDDREVSILSRHMQLDTDFLESSLSQQKRFSISDFAPDWAYPGVETNVLVTGAFLGDKKVSDGHKWCCMFGEIEVSCEVVSDYMIRCQVPCHAPGRVPFYVTCGNRLSCSEMFEFEYRKNLLKMAPLAIDSDPEELSVQIRLAKMLCLGLDRKWLYCSAVECEKCNLKRTVGTLLGGVGEGWAELEDVLIEVNSSNFKDTVIQNLLKDKLYEWLVCKAHDGNKGPHVLDDDGQGIIHLAASLGYIWAFGPIIASGVSPNFRDKQGRTSLHWASYYKREEAVITLIKLGAAAGAVDDPRPEFPGGQTAADLASARGHRGIAAYLAEAVSNYVRKA</sequence>
<dbReference type="InterPro" id="IPR036770">
    <property type="entry name" value="Ankyrin_rpt-contain_sf"/>
</dbReference>
<evidence type="ECO:0000313" key="11">
    <source>
        <dbReference type="Proteomes" id="UP001634393"/>
    </source>
</evidence>
<dbReference type="PANTHER" id="PTHR23335:SF0">
    <property type="entry name" value="CALMODULIN-BINDING TRANSCRIPTION ACTIVATOR 2-LIKE ISOFORM X1"/>
    <property type="match status" value="1"/>
</dbReference>
<dbReference type="SUPFAM" id="SSF48403">
    <property type="entry name" value="Ankyrin repeat"/>
    <property type="match status" value="1"/>
</dbReference>
<dbReference type="Gene3D" id="2.60.40.10">
    <property type="entry name" value="Immunoglobulins"/>
    <property type="match status" value="1"/>
</dbReference>
<accession>A0ABD3RIT4</accession>
<dbReference type="Pfam" id="PF12796">
    <property type="entry name" value="Ank_2"/>
    <property type="match status" value="1"/>
</dbReference>
<dbReference type="SMART" id="SM01076">
    <property type="entry name" value="CG-1"/>
    <property type="match status" value="1"/>
</dbReference>
<evidence type="ECO:0000259" key="9">
    <source>
        <dbReference type="PROSITE" id="PS51437"/>
    </source>
</evidence>
<dbReference type="InterPro" id="IPR002909">
    <property type="entry name" value="IPT_dom"/>
</dbReference>
<dbReference type="EMBL" id="JBJXBP010000008">
    <property type="protein sequence ID" value="KAL3812227.1"/>
    <property type="molecule type" value="Genomic_DNA"/>
</dbReference>
<dbReference type="InterPro" id="IPR013783">
    <property type="entry name" value="Ig-like_fold"/>
</dbReference>
<keyword evidence="5" id="KW-0804">Transcription</keyword>
<comment type="caution">
    <text evidence="10">The sequence shown here is derived from an EMBL/GenBank/DDBJ whole genome shotgun (WGS) entry which is preliminary data.</text>
</comment>
<gene>
    <name evidence="10" type="ORF">ACJIZ3_013495</name>
</gene>
<evidence type="ECO:0000256" key="3">
    <source>
        <dbReference type="ARBA" id="ARBA00023043"/>
    </source>
</evidence>
<evidence type="ECO:0000256" key="4">
    <source>
        <dbReference type="ARBA" id="ARBA00023159"/>
    </source>
</evidence>
<evidence type="ECO:0000256" key="6">
    <source>
        <dbReference type="ARBA" id="ARBA00023242"/>
    </source>
</evidence>
<keyword evidence="6" id="KW-0539">Nucleus</keyword>
<evidence type="ECO:0000256" key="8">
    <source>
        <dbReference type="SAM" id="MobiDB-lite"/>
    </source>
</evidence>
<evidence type="ECO:0000313" key="10">
    <source>
        <dbReference type="EMBL" id="KAL3812227.1"/>
    </source>
</evidence>
<dbReference type="PANTHER" id="PTHR23335">
    <property type="entry name" value="CALMODULIN-BINDING TRANSCRIPTION ACTIVATOR CAMTA"/>
    <property type="match status" value="1"/>
</dbReference>
<reference evidence="10 11" key="1">
    <citation type="submission" date="2024-12" db="EMBL/GenBank/DDBJ databases">
        <title>The unique morphological basis and parallel evolutionary history of personate flowers in Penstemon.</title>
        <authorList>
            <person name="Depatie T.H."/>
            <person name="Wessinger C.A."/>
        </authorList>
    </citation>
    <scope>NUCLEOTIDE SEQUENCE [LARGE SCALE GENOMIC DNA]</scope>
    <source>
        <strain evidence="10">WTNN_2</strain>
        <tissue evidence="10">Leaf</tissue>
    </source>
</reference>
<evidence type="ECO:0000256" key="2">
    <source>
        <dbReference type="ARBA" id="ARBA00008267"/>
    </source>
</evidence>
<comment type="subcellular location">
    <subcellularLocation>
        <location evidence="1">Nucleus</location>
    </subcellularLocation>
</comment>
<feature type="region of interest" description="Disordered" evidence="8">
    <location>
        <begin position="147"/>
        <end position="175"/>
    </location>
</feature>
<dbReference type="Pfam" id="PF03859">
    <property type="entry name" value="CG-1"/>
    <property type="match status" value="1"/>
</dbReference>
<keyword evidence="3 7" id="KW-0040">ANK repeat</keyword>
<comment type="similarity">
    <text evidence="2">Belongs to the CAMTA family.</text>
</comment>
<name>A0ABD3RIT4_9LAMI</name>
<dbReference type="InterPro" id="IPR014756">
    <property type="entry name" value="Ig_E-set"/>
</dbReference>
<dbReference type="GO" id="GO:0005634">
    <property type="term" value="C:nucleus"/>
    <property type="evidence" value="ECO:0007669"/>
    <property type="project" value="UniProtKB-SubCell"/>
</dbReference>
<dbReference type="InterPro" id="IPR005559">
    <property type="entry name" value="CG-1_dom"/>
</dbReference>
<proteinExistence type="inferred from homology"/>
<evidence type="ECO:0000256" key="5">
    <source>
        <dbReference type="ARBA" id="ARBA00023163"/>
    </source>
</evidence>
<dbReference type="InterPro" id="IPR002110">
    <property type="entry name" value="Ankyrin_rpt"/>
</dbReference>
<keyword evidence="4" id="KW-0010">Activator</keyword>
<feature type="domain" description="CG-1" evidence="9">
    <location>
        <begin position="16"/>
        <end position="142"/>
    </location>
</feature>
<organism evidence="10 11">
    <name type="scientific">Penstemon smallii</name>
    <dbReference type="NCBI Taxonomy" id="265156"/>
    <lineage>
        <taxon>Eukaryota</taxon>
        <taxon>Viridiplantae</taxon>
        <taxon>Streptophyta</taxon>
        <taxon>Embryophyta</taxon>
        <taxon>Tracheophyta</taxon>
        <taxon>Spermatophyta</taxon>
        <taxon>Magnoliopsida</taxon>
        <taxon>eudicotyledons</taxon>
        <taxon>Gunneridae</taxon>
        <taxon>Pentapetalae</taxon>
        <taxon>asterids</taxon>
        <taxon>lamiids</taxon>
        <taxon>Lamiales</taxon>
        <taxon>Plantaginaceae</taxon>
        <taxon>Cheloneae</taxon>
        <taxon>Penstemon</taxon>
    </lineage>
</organism>
<feature type="repeat" description="ANK" evidence="7">
    <location>
        <begin position="646"/>
        <end position="678"/>
    </location>
</feature>
<keyword evidence="11" id="KW-1185">Reference proteome</keyword>
<dbReference type="Pfam" id="PF01833">
    <property type="entry name" value="TIG"/>
    <property type="match status" value="1"/>
</dbReference>
<protein>
    <recommendedName>
        <fullName evidence="9">CG-1 domain-containing protein</fullName>
    </recommendedName>
</protein>
<dbReference type="CDD" id="cd00102">
    <property type="entry name" value="IPT"/>
    <property type="match status" value="1"/>
</dbReference>
<evidence type="ECO:0000256" key="7">
    <source>
        <dbReference type="PROSITE-ProRule" id="PRU00023"/>
    </source>
</evidence>
<dbReference type="Proteomes" id="UP001634393">
    <property type="component" value="Unassembled WGS sequence"/>
</dbReference>
<dbReference type="PROSITE" id="PS51437">
    <property type="entry name" value="CG_1"/>
    <property type="match status" value="1"/>
</dbReference>
<dbReference type="PROSITE" id="PS50088">
    <property type="entry name" value="ANK_REPEAT"/>
    <property type="match status" value="1"/>
</dbReference>